<dbReference type="AlphaFoldDB" id="A0A8S9ZP95"/>
<accession>A0A8S9ZP95</accession>
<evidence type="ECO:0000313" key="1">
    <source>
        <dbReference type="EMBL" id="KAF7635105.1"/>
    </source>
</evidence>
<organism evidence="1 2">
    <name type="scientific">Meloidogyne graminicola</name>
    <dbReference type="NCBI Taxonomy" id="189291"/>
    <lineage>
        <taxon>Eukaryota</taxon>
        <taxon>Metazoa</taxon>
        <taxon>Ecdysozoa</taxon>
        <taxon>Nematoda</taxon>
        <taxon>Chromadorea</taxon>
        <taxon>Rhabditida</taxon>
        <taxon>Tylenchina</taxon>
        <taxon>Tylenchomorpha</taxon>
        <taxon>Tylenchoidea</taxon>
        <taxon>Meloidogynidae</taxon>
        <taxon>Meloidogyninae</taxon>
        <taxon>Meloidogyne</taxon>
    </lineage>
</organism>
<name>A0A8S9ZP95_9BILA</name>
<comment type="caution">
    <text evidence="1">The sequence shown here is derived from an EMBL/GenBank/DDBJ whole genome shotgun (WGS) entry which is preliminary data.</text>
</comment>
<dbReference type="Proteomes" id="UP000605970">
    <property type="component" value="Unassembled WGS sequence"/>
</dbReference>
<dbReference type="EMBL" id="JABEBT010000047">
    <property type="protein sequence ID" value="KAF7635105.1"/>
    <property type="molecule type" value="Genomic_DNA"/>
</dbReference>
<protein>
    <submittedName>
        <fullName evidence="1">Uncharacterized protein</fullName>
    </submittedName>
</protein>
<gene>
    <name evidence="1" type="ORF">Mgra_00005546</name>
</gene>
<evidence type="ECO:0000313" key="2">
    <source>
        <dbReference type="Proteomes" id="UP000605970"/>
    </source>
</evidence>
<dbReference type="OrthoDB" id="5891907at2759"/>
<keyword evidence="2" id="KW-1185">Reference proteome</keyword>
<proteinExistence type="predicted"/>
<sequence>MNNQNPTSGKGMTLDQLLAQNIGIEIEDTIKQSTSQGSNSVVFSFTGQNAGFPTIPNQFSCNSGHQGTSNLSSINVAGMIELANRTIVVFRNKTTSVSSQKYFSDWILKSFNLPDKSVSDISQAYVVDDFYAVFFVLANKKAYDNILAIYRSNSFNADQFIIVPANEILIEGTLAMRRLNQQQEVGSSNSDGNLPTLNTCFLSLLGDHRSQSSSPKLNQNVPSEQLDSNRIIWENIAAAVDQLLFRLMIPAYRRLLATNSLPYNFSGDFSALNNSDNSSTKSAPPAPKKR</sequence>
<reference evidence="1" key="1">
    <citation type="journal article" date="2020" name="Ecol. Evol.">
        <title>Genome structure and content of the rice root-knot nematode (Meloidogyne graminicola).</title>
        <authorList>
            <person name="Phan N.T."/>
            <person name="Danchin E.G.J."/>
            <person name="Klopp C."/>
            <person name="Perfus-Barbeoch L."/>
            <person name="Kozlowski D.K."/>
            <person name="Koutsovoulos G.D."/>
            <person name="Lopez-Roques C."/>
            <person name="Bouchez O."/>
            <person name="Zahm M."/>
            <person name="Besnard G."/>
            <person name="Bellafiore S."/>
        </authorList>
    </citation>
    <scope>NUCLEOTIDE SEQUENCE</scope>
    <source>
        <strain evidence="1">VN-18</strain>
    </source>
</reference>